<organism evidence="1 2">
    <name type="scientific">Flavobacterium shii</name>
    <dbReference type="NCBI Taxonomy" id="2987687"/>
    <lineage>
        <taxon>Bacteria</taxon>
        <taxon>Pseudomonadati</taxon>
        <taxon>Bacteroidota</taxon>
        <taxon>Flavobacteriia</taxon>
        <taxon>Flavobacteriales</taxon>
        <taxon>Flavobacteriaceae</taxon>
        <taxon>Flavobacterium</taxon>
    </lineage>
</organism>
<accession>A0A9X2ZI75</accession>
<sequence length="156" mass="18154">MKKELPQFHVEMCHPENKYGIEPVYDKIKTLEGSSASFPYGGSSGEWGSAHKRWTEQYGTPIGVDVTYYAGYEDTFYRLNVDFPVDTIVDLTKRFYSNYEDLENDEDLKEYVYERKPNQSVTYSEFGDIIFGFAPKGMVVVWLRYGATQKELGRYQ</sequence>
<evidence type="ECO:0000313" key="2">
    <source>
        <dbReference type="Proteomes" id="UP001151079"/>
    </source>
</evidence>
<comment type="caution">
    <text evidence="1">The sequence shown here is derived from an EMBL/GenBank/DDBJ whole genome shotgun (WGS) entry which is preliminary data.</text>
</comment>
<dbReference type="InterPro" id="IPR021326">
    <property type="entry name" value="DUF2931"/>
</dbReference>
<feature type="non-terminal residue" evidence="1">
    <location>
        <position position="156"/>
    </location>
</feature>
<proteinExistence type="predicted"/>
<name>A0A9X2ZI75_9FLAO</name>
<dbReference type="Proteomes" id="UP001151079">
    <property type="component" value="Unassembled WGS sequence"/>
</dbReference>
<dbReference type="Pfam" id="PF11153">
    <property type="entry name" value="DUF2931"/>
    <property type="match status" value="1"/>
</dbReference>
<keyword evidence="2" id="KW-1185">Reference proteome</keyword>
<dbReference type="RefSeq" id="WP_264207905.1">
    <property type="nucleotide sequence ID" value="NZ_JAOZEW010000023.1"/>
</dbReference>
<reference evidence="1" key="1">
    <citation type="submission" date="2022-10" db="EMBL/GenBank/DDBJ databases">
        <title>Two novel species of Flavobacterium.</title>
        <authorList>
            <person name="Liu Q."/>
            <person name="Xin Y.-H."/>
        </authorList>
    </citation>
    <scope>NUCLEOTIDE SEQUENCE</scope>
    <source>
        <strain evidence="1">LS1R49</strain>
    </source>
</reference>
<gene>
    <name evidence="1" type="ORF">OIU83_19315</name>
</gene>
<dbReference type="AlphaFoldDB" id="A0A9X2ZI75"/>
<protein>
    <submittedName>
        <fullName evidence="1">DUF2931 family protein</fullName>
    </submittedName>
</protein>
<dbReference type="EMBL" id="JAOZEW010000023">
    <property type="protein sequence ID" value="MCV9929820.1"/>
    <property type="molecule type" value="Genomic_DNA"/>
</dbReference>
<evidence type="ECO:0000313" key="1">
    <source>
        <dbReference type="EMBL" id="MCV9929820.1"/>
    </source>
</evidence>